<name>A0A3E0HGV6_9FLAO</name>
<evidence type="ECO:0000313" key="1">
    <source>
        <dbReference type="EMBL" id="REH45022.1"/>
    </source>
</evidence>
<dbReference type="EMBL" id="QUNS01000010">
    <property type="protein sequence ID" value="REH45022.1"/>
    <property type="molecule type" value="Genomic_DNA"/>
</dbReference>
<accession>A0A3E0HGV6</accession>
<gene>
    <name evidence="1" type="ORF">C7448_11050</name>
</gene>
<proteinExistence type="predicted"/>
<evidence type="ECO:0000313" key="2">
    <source>
        <dbReference type="Proteomes" id="UP000256884"/>
    </source>
</evidence>
<dbReference type="AlphaFoldDB" id="A0A3E0HGV6"/>
<reference evidence="1 2" key="1">
    <citation type="submission" date="2018-08" db="EMBL/GenBank/DDBJ databases">
        <title>Genomic Encyclopedia of Type Strains, Phase IV (KMG-IV): sequencing the most valuable type-strain genomes for metagenomic binning, comparative biology and taxonomic classification.</title>
        <authorList>
            <person name="Goeker M."/>
        </authorList>
    </citation>
    <scope>NUCLEOTIDE SEQUENCE [LARGE SCALE GENOMIC DNA]</scope>
    <source>
        <strain evidence="1 2">DSM 18841</strain>
    </source>
</reference>
<dbReference type="RefSeq" id="WP_115902094.1">
    <property type="nucleotide sequence ID" value="NZ_QUNS01000010.1"/>
</dbReference>
<protein>
    <submittedName>
        <fullName evidence="1">Uncharacterized protein</fullName>
    </submittedName>
</protein>
<sequence>MRKSILNLGKVLNKAEQKQVNGGAARFCQCDRECGSGHHCCSYRCYAIDASNYPTGNCPPLLCPIDIE</sequence>
<keyword evidence="2" id="KW-1185">Reference proteome</keyword>
<dbReference type="Proteomes" id="UP000256884">
    <property type="component" value="Unassembled WGS sequence"/>
</dbReference>
<comment type="caution">
    <text evidence="1">The sequence shown here is derived from an EMBL/GenBank/DDBJ whole genome shotgun (WGS) entry which is preliminary data.</text>
</comment>
<organism evidence="1 2">
    <name type="scientific">Tenacibaculum gallaicum</name>
    <dbReference type="NCBI Taxonomy" id="561505"/>
    <lineage>
        <taxon>Bacteria</taxon>
        <taxon>Pseudomonadati</taxon>
        <taxon>Bacteroidota</taxon>
        <taxon>Flavobacteriia</taxon>
        <taxon>Flavobacteriales</taxon>
        <taxon>Flavobacteriaceae</taxon>
        <taxon>Tenacibaculum</taxon>
    </lineage>
</organism>
<dbReference type="OrthoDB" id="1189778at2"/>